<gene>
    <name evidence="2" type="ORF">JY651_07090</name>
</gene>
<sequence length="660" mass="69745">MRRWGWGCVLAAMLVACKEDKTPAVQDAGPVETGPSALTEKEPNERPDQALAITRDSTVTAELTAQPNKADEDWYRLAPPAPRIADVTVSGLPGGDITLEVYDRDRNRLAAINSEGEGKPERFPNLYVDGERWVRVVPARKGVGGAYTLDVRMRAPNDGEEREPNDRAVDAAPLPLGQTVTAYLGHAGDEDWYRIELPEPAAPAGAAPGGGTAPGTEGTAPTGTEGAPAQGTGTATPPPGGEAAAPQQGTAQEGAPPSSAPEGTFAGGEPPPPAPAAAPTEGQGTPGEIGGAAAAQAQDAGTAPAVPPEPPSVALKIDLSGVEGVRPELSVLSAAEAPLFSLRGKEGEALSLRNIGVRATDRVVYVVVKGGWTGTGKDARRTFSATAPYTLTVTQEEAGANAELEPNDELYKATPLTAGGFREGFLSPKGDIDNFVLKTTEPVLAKVELSGVERLDLVLSMVEPPQGDGEKEAVLLRANDGAIKEPERLNNVACNGSCYFRVEGASRKVDGKWVKDFENAEQPYRLSITTVPDNGGEEREPNNTADRGQELTLGKAVRGTVFPVKDTDFYRLDLSDRPVRTSIKATLLGILKVDVGLYLHRVQPDGKLTLVQTSDRAKGDQPETIRYSAEPGVYVFEVRDAKNREANFQDAYQLTVEEGE</sequence>
<accession>A0ABX7P0I9</accession>
<feature type="compositionally biased region" description="Basic and acidic residues" evidence="1">
    <location>
        <begin position="39"/>
        <end position="48"/>
    </location>
</feature>
<feature type="compositionally biased region" description="Basic and acidic residues" evidence="1">
    <location>
        <begin position="152"/>
        <end position="169"/>
    </location>
</feature>
<keyword evidence="3" id="KW-1185">Reference proteome</keyword>
<dbReference type="Gene3D" id="2.60.120.380">
    <property type="match status" value="4"/>
</dbReference>
<dbReference type="RefSeq" id="WP_206726266.1">
    <property type="nucleotide sequence ID" value="NZ_CP071090.1"/>
</dbReference>
<feature type="compositionally biased region" description="Low complexity" evidence="1">
    <location>
        <begin position="214"/>
        <end position="268"/>
    </location>
</feature>
<protein>
    <submittedName>
        <fullName evidence="2">ABC transporter substrate-binding protein</fullName>
    </submittedName>
</protein>
<evidence type="ECO:0000256" key="1">
    <source>
        <dbReference type="SAM" id="MobiDB-lite"/>
    </source>
</evidence>
<dbReference type="Proteomes" id="UP000662747">
    <property type="component" value="Chromosome"/>
</dbReference>
<name>A0ABX7P0I9_9BACT</name>
<feature type="region of interest" description="Disordered" evidence="1">
    <location>
        <begin position="152"/>
        <end position="172"/>
    </location>
</feature>
<evidence type="ECO:0000313" key="2">
    <source>
        <dbReference type="EMBL" id="QSQ24705.1"/>
    </source>
</evidence>
<feature type="region of interest" description="Disordered" evidence="1">
    <location>
        <begin position="200"/>
        <end position="312"/>
    </location>
</feature>
<organism evidence="2 3">
    <name type="scientific">Pyxidicoccus parkwayensis</name>
    <dbReference type="NCBI Taxonomy" id="2813578"/>
    <lineage>
        <taxon>Bacteria</taxon>
        <taxon>Pseudomonadati</taxon>
        <taxon>Myxococcota</taxon>
        <taxon>Myxococcia</taxon>
        <taxon>Myxococcales</taxon>
        <taxon>Cystobacterineae</taxon>
        <taxon>Myxococcaceae</taxon>
        <taxon>Pyxidicoccus</taxon>
    </lineage>
</organism>
<evidence type="ECO:0000313" key="3">
    <source>
        <dbReference type="Proteomes" id="UP000662747"/>
    </source>
</evidence>
<reference evidence="2 3" key="1">
    <citation type="submission" date="2021-02" db="EMBL/GenBank/DDBJ databases">
        <title>De Novo genome assembly of isolated myxobacteria.</title>
        <authorList>
            <person name="Stevens D.C."/>
        </authorList>
    </citation>
    <scope>NUCLEOTIDE SEQUENCE [LARGE SCALE GENOMIC DNA]</scope>
    <source>
        <strain evidence="3">SCPEA02</strain>
    </source>
</reference>
<feature type="region of interest" description="Disordered" evidence="1">
    <location>
        <begin position="25"/>
        <end position="55"/>
    </location>
</feature>
<feature type="region of interest" description="Disordered" evidence="1">
    <location>
        <begin position="528"/>
        <end position="548"/>
    </location>
</feature>
<feature type="compositionally biased region" description="Low complexity" evidence="1">
    <location>
        <begin position="291"/>
        <end position="304"/>
    </location>
</feature>
<dbReference type="PROSITE" id="PS51257">
    <property type="entry name" value="PROKAR_LIPOPROTEIN"/>
    <property type="match status" value="1"/>
</dbReference>
<dbReference type="EMBL" id="CP071090">
    <property type="protein sequence ID" value="QSQ24705.1"/>
    <property type="molecule type" value="Genomic_DNA"/>
</dbReference>
<proteinExistence type="predicted"/>